<evidence type="ECO:0000313" key="2">
    <source>
        <dbReference type="Proteomes" id="UP000179797"/>
    </source>
</evidence>
<name>A0A1S1YVC2_FLAPC</name>
<reference evidence="1 2" key="1">
    <citation type="journal article" date="2012" name="Int. J. Syst. Evol. Microbiol.">
        <title>Flammeovirga pacifica sp. nov., isolated from deep-sea sediment.</title>
        <authorList>
            <person name="Xu H."/>
            <person name="Fu Y."/>
            <person name="Yang N."/>
            <person name="Ding Z."/>
            <person name="Lai Q."/>
            <person name="Zeng R."/>
        </authorList>
    </citation>
    <scope>NUCLEOTIDE SEQUENCE [LARGE SCALE GENOMIC DNA]</scope>
    <source>
        <strain evidence="2">DSM 24597 / LMG 26175 / WPAGA1</strain>
    </source>
</reference>
<proteinExistence type="predicted"/>
<sequence length="244" mass="27814">MALQDRNTLKEFFKKGALPSASHFSDLIESSVNKIDDGLNKNMENGLSVTPVGRSEKLISFFKNIEEKSPLWSFDIDKATESIHLKDKNKNSLISFTHQKVGIQKEDPQYTLDVNGWIGAEGVIGTYKQGKIPGDGKWHNILENLSGCHMYEIVAGIGKKQTGKYSMIIANAVSTYGKSKSAIDYTRAYYGVRCNQIQLRWKGDVFNYALQMRTRCDYEDDILIKYYITKKWYDTFMDDDEANV</sequence>
<evidence type="ECO:0008006" key="3">
    <source>
        <dbReference type="Google" id="ProtNLM"/>
    </source>
</evidence>
<dbReference type="RefSeq" id="WP_044224463.1">
    <property type="nucleotide sequence ID" value="NZ_JRYR02000001.1"/>
</dbReference>
<protein>
    <recommendedName>
        <fullName evidence="3">Adhesin</fullName>
    </recommendedName>
</protein>
<evidence type="ECO:0000313" key="1">
    <source>
        <dbReference type="EMBL" id="OHX64971.1"/>
    </source>
</evidence>
<dbReference type="AlphaFoldDB" id="A0A1S1YVC2"/>
<dbReference type="STRING" id="915059.NH26_00710"/>
<comment type="caution">
    <text evidence="1">The sequence shown here is derived from an EMBL/GenBank/DDBJ whole genome shotgun (WGS) entry which is preliminary data.</text>
</comment>
<keyword evidence="2" id="KW-1185">Reference proteome</keyword>
<dbReference type="EMBL" id="JRYR02000001">
    <property type="protein sequence ID" value="OHX64971.1"/>
    <property type="molecule type" value="Genomic_DNA"/>
</dbReference>
<organism evidence="1 2">
    <name type="scientific">Flammeovirga pacifica</name>
    <dbReference type="NCBI Taxonomy" id="915059"/>
    <lineage>
        <taxon>Bacteria</taxon>
        <taxon>Pseudomonadati</taxon>
        <taxon>Bacteroidota</taxon>
        <taxon>Cytophagia</taxon>
        <taxon>Cytophagales</taxon>
        <taxon>Flammeovirgaceae</taxon>
        <taxon>Flammeovirga</taxon>
    </lineage>
</organism>
<dbReference type="Proteomes" id="UP000179797">
    <property type="component" value="Unassembled WGS sequence"/>
</dbReference>
<accession>A0A1S1YVC2</accession>
<dbReference type="OrthoDB" id="1031347at2"/>
<gene>
    <name evidence="1" type="ORF">NH26_00710</name>
</gene>